<keyword evidence="5" id="KW-1185">Reference proteome</keyword>
<dbReference type="InterPro" id="IPR041635">
    <property type="entry name" value="Type_ISP_LLaBIII_C"/>
</dbReference>
<accession>A0A0Q2MUE6</accession>
<dbReference type="AlphaFoldDB" id="A0A0Q2MUE6"/>
<evidence type="ECO:0000313" key="4">
    <source>
        <dbReference type="Proteomes" id="UP000051862"/>
    </source>
</evidence>
<evidence type="ECO:0000313" key="2">
    <source>
        <dbReference type="EMBL" id="ASJ13216.1"/>
    </source>
</evidence>
<dbReference type="RefSeq" id="WP_055428577.1">
    <property type="nucleotide sequence ID" value="NZ_CP015105.1"/>
</dbReference>
<organism evidence="3 4">
    <name type="scientific">Thermococcus thioreducens</name>
    <dbReference type="NCBI Taxonomy" id="277988"/>
    <lineage>
        <taxon>Archaea</taxon>
        <taxon>Methanobacteriati</taxon>
        <taxon>Methanobacteriota</taxon>
        <taxon>Thermococci</taxon>
        <taxon>Thermococcales</taxon>
        <taxon>Thermococcaceae</taxon>
        <taxon>Thermococcus</taxon>
    </lineage>
</organism>
<evidence type="ECO:0000313" key="3">
    <source>
        <dbReference type="EMBL" id="KQH83367.1"/>
    </source>
</evidence>
<dbReference type="GeneID" id="33334785"/>
<proteinExistence type="predicted"/>
<dbReference type="EMBL" id="CP015105">
    <property type="protein sequence ID" value="ASJ13216.1"/>
    <property type="molecule type" value="Genomic_DNA"/>
</dbReference>
<reference evidence="3 4" key="1">
    <citation type="submission" date="2015-08" db="EMBL/GenBank/DDBJ databases">
        <title>Thermococcus thioreducens DSM 14981 genome sequencing.</title>
        <authorList>
            <person name="Hong S.-J."/>
            <person name="Kim M.-C."/>
            <person name="Shin J.-H."/>
        </authorList>
    </citation>
    <scope>NUCLEOTIDE SEQUENCE [LARGE SCALE GENOMIC DNA]</scope>
    <source>
        <strain evidence="3 4">DSM 14981</strain>
    </source>
</reference>
<dbReference type="Proteomes" id="UP000051862">
    <property type="component" value="Unassembled WGS sequence"/>
</dbReference>
<reference evidence="2 5" key="2">
    <citation type="submission" date="2016-04" db="EMBL/GenBank/DDBJ databases">
        <title>Complete genome sequence of Thermococcus thioreducens type strain OGL-20P.</title>
        <authorList>
            <person name="Oger P.M."/>
        </authorList>
    </citation>
    <scope>NUCLEOTIDE SEQUENCE [LARGE SCALE GENOMIC DNA]</scope>
    <source>
        <strain evidence="2 5">OGL-20P</strain>
    </source>
</reference>
<gene>
    <name evidence="2" type="ORF">A3L14_10125</name>
    <name evidence="3" type="ORF">AMR53_01485</name>
</gene>
<dbReference type="Proteomes" id="UP000250136">
    <property type="component" value="Chromosome"/>
</dbReference>
<feature type="domain" description="Type ISP restriction-modification enzyme LLaBIII C-terminal specificity" evidence="1">
    <location>
        <begin position="20"/>
        <end position="101"/>
    </location>
</feature>
<name>A0A0Q2MUE6_9EURY</name>
<dbReference type="KEGG" id="ttd:A3L14_10125"/>
<dbReference type="PATRIC" id="fig|277988.4.peg.316"/>
<evidence type="ECO:0000313" key="5">
    <source>
        <dbReference type="Proteomes" id="UP000250136"/>
    </source>
</evidence>
<sequence length="102" mass="11944">MIKSFLETFQYQFLALFGSNFEKYRKIGEELVRLHLMKVDFPIEPKLVGDDLTVEKAKYDGRDCVTINKTTKLCGIPPEVWEYTIGGYRVIEKYLKGRKEES</sequence>
<dbReference type="EMBL" id="LIXN01000002">
    <property type="protein sequence ID" value="KQH83367.1"/>
    <property type="molecule type" value="Genomic_DNA"/>
</dbReference>
<evidence type="ECO:0000259" key="1">
    <source>
        <dbReference type="Pfam" id="PF18135"/>
    </source>
</evidence>
<protein>
    <recommendedName>
        <fullName evidence="1">Type ISP restriction-modification enzyme LLaBIII C-terminal specificity domain-containing protein</fullName>
    </recommendedName>
</protein>
<dbReference type="OrthoDB" id="45790at2157"/>
<dbReference type="Pfam" id="PF18135">
    <property type="entry name" value="Type_ISP_C"/>
    <property type="match status" value="1"/>
</dbReference>